<dbReference type="Gene3D" id="4.10.640.10">
    <property type="entry name" value="Ribosomal protein S18"/>
    <property type="match status" value="1"/>
</dbReference>
<dbReference type="Pfam" id="PF01084">
    <property type="entry name" value="Ribosomal_S18"/>
    <property type="match status" value="1"/>
</dbReference>
<dbReference type="Proteomes" id="UP001283341">
    <property type="component" value="Unassembled WGS sequence"/>
</dbReference>
<dbReference type="EMBL" id="JAUEDM010000002">
    <property type="protein sequence ID" value="KAK3325438.1"/>
    <property type="molecule type" value="Genomic_DNA"/>
</dbReference>
<dbReference type="SUPFAM" id="SSF46911">
    <property type="entry name" value="Ribosomal protein S18"/>
    <property type="match status" value="1"/>
</dbReference>
<keyword evidence="5" id="KW-1185">Reference proteome</keyword>
<dbReference type="AlphaFoldDB" id="A0AAE0IHS3"/>
<evidence type="ECO:0000256" key="1">
    <source>
        <dbReference type="ARBA" id="ARBA00022980"/>
    </source>
</evidence>
<evidence type="ECO:0000313" key="5">
    <source>
        <dbReference type="Proteomes" id="UP001283341"/>
    </source>
</evidence>
<sequence>MATRQWFSSALRQCRTALSQQQRQQPSQLQHQQQVKQLSTTAPSAAGLRQIANNPTSAAGSVLGVESETSRVKNEVLRGIYVESHQRKAPAGGKQKSLPSGVNDMRVVATTDLYVKEMAKRRWRSGDVYAPRDLSAGEAVKWRRPSGQRKDTVDMLGIHPLDNYRNFTLISEYMTSFGRIKHSSDTGLRPVNQRKIAKTIRRAIGLGIHPSVHFHPELLRLKKRDLPKIVLSPKKGSSSGNAASQ</sequence>
<dbReference type="GO" id="GO:0003735">
    <property type="term" value="F:structural constituent of ribosome"/>
    <property type="evidence" value="ECO:0007669"/>
    <property type="project" value="InterPro"/>
</dbReference>
<reference evidence="4" key="1">
    <citation type="journal article" date="2023" name="Mol. Phylogenet. Evol.">
        <title>Genome-scale phylogeny and comparative genomics of the fungal order Sordariales.</title>
        <authorList>
            <person name="Hensen N."/>
            <person name="Bonometti L."/>
            <person name="Westerberg I."/>
            <person name="Brannstrom I.O."/>
            <person name="Guillou S."/>
            <person name="Cros-Aarteil S."/>
            <person name="Calhoun S."/>
            <person name="Haridas S."/>
            <person name="Kuo A."/>
            <person name="Mondo S."/>
            <person name="Pangilinan J."/>
            <person name="Riley R."/>
            <person name="LaButti K."/>
            <person name="Andreopoulos B."/>
            <person name="Lipzen A."/>
            <person name="Chen C."/>
            <person name="Yan M."/>
            <person name="Daum C."/>
            <person name="Ng V."/>
            <person name="Clum A."/>
            <person name="Steindorff A."/>
            <person name="Ohm R.A."/>
            <person name="Martin F."/>
            <person name="Silar P."/>
            <person name="Natvig D.O."/>
            <person name="Lalanne C."/>
            <person name="Gautier V."/>
            <person name="Ament-Velasquez S.L."/>
            <person name="Kruys A."/>
            <person name="Hutchinson M.I."/>
            <person name="Powell A.J."/>
            <person name="Barry K."/>
            <person name="Miller A.N."/>
            <person name="Grigoriev I.V."/>
            <person name="Debuchy R."/>
            <person name="Gladieux P."/>
            <person name="Hiltunen Thoren M."/>
            <person name="Johannesson H."/>
        </authorList>
    </citation>
    <scope>NUCLEOTIDE SEQUENCE</scope>
    <source>
        <strain evidence="4">CBS 118394</strain>
    </source>
</reference>
<dbReference type="FunFam" id="4.10.640.10:FF:000013">
    <property type="entry name" value="37S ribosomal protein S18"/>
    <property type="match status" value="1"/>
</dbReference>
<gene>
    <name evidence="4" type="ORF">B0H66DRAFT_548306</name>
</gene>
<keyword evidence="1" id="KW-0689">Ribosomal protein</keyword>
<name>A0AAE0IHS3_9PEZI</name>
<evidence type="ECO:0000256" key="2">
    <source>
        <dbReference type="ARBA" id="ARBA00023274"/>
    </source>
</evidence>
<evidence type="ECO:0000256" key="3">
    <source>
        <dbReference type="ARBA" id="ARBA00035264"/>
    </source>
</evidence>
<comment type="caution">
    <text evidence="4">The sequence shown here is derived from an EMBL/GenBank/DDBJ whole genome shotgun (WGS) entry which is preliminary data.</text>
</comment>
<dbReference type="InterPro" id="IPR036870">
    <property type="entry name" value="Ribosomal_bS18_sf"/>
</dbReference>
<organism evidence="4 5">
    <name type="scientific">Apodospora peruviana</name>
    <dbReference type="NCBI Taxonomy" id="516989"/>
    <lineage>
        <taxon>Eukaryota</taxon>
        <taxon>Fungi</taxon>
        <taxon>Dikarya</taxon>
        <taxon>Ascomycota</taxon>
        <taxon>Pezizomycotina</taxon>
        <taxon>Sordariomycetes</taxon>
        <taxon>Sordariomycetidae</taxon>
        <taxon>Sordariales</taxon>
        <taxon>Lasiosphaeriaceae</taxon>
        <taxon>Apodospora</taxon>
    </lineage>
</organism>
<keyword evidence="2" id="KW-0687">Ribonucleoprotein</keyword>
<dbReference type="GO" id="GO:0005840">
    <property type="term" value="C:ribosome"/>
    <property type="evidence" value="ECO:0007669"/>
    <property type="project" value="UniProtKB-KW"/>
</dbReference>
<protein>
    <recommendedName>
        <fullName evidence="3">Small ribosomal subunit protein bS18m</fullName>
    </recommendedName>
</protein>
<evidence type="ECO:0000313" key="4">
    <source>
        <dbReference type="EMBL" id="KAK3325438.1"/>
    </source>
</evidence>
<accession>A0AAE0IHS3</accession>
<dbReference type="GO" id="GO:0006412">
    <property type="term" value="P:translation"/>
    <property type="evidence" value="ECO:0007669"/>
    <property type="project" value="InterPro"/>
</dbReference>
<proteinExistence type="predicted"/>
<dbReference type="GO" id="GO:1990904">
    <property type="term" value="C:ribonucleoprotein complex"/>
    <property type="evidence" value="ECO:0007669"/>
    <property type="project" value="UniProtKB-KW"/>
</dbReference>
<dbReference type="InterPro" id="IPR001648">
    <property type="entry name" value="Ribosomal_bS18"/>
</dbReference>
<reference evidence="4" key="2">
    <citation type="submission" date="2023-06" db="EMBL/GenBank/DDBJ databases">
        <authorList>
            <consortium name="Lawrence Berkeley National Laboratory"/>
            <person name="Haridas S."/>
            <person name="Hensen N."/>
            <person name="Bonometti L."/>
            <person name="Westerberg I."/>
            <person name="Brannstrom I.O."/>
            <person name="Guillou S."/>
            <person name="Cros-Aarteil S."/>
            <person name="Calhoun S."/>
            <person name="Kuo A."/>
            <person name="Mondo S."/>
            <person name="Pangilinan J."/>
            <person name="Riley R."/>
            <person name="Labutti K."/>
            <person name="Andreopoulos B."/>
            <person name="Lipzen A."/>
            <person name="Chen C."/>
            <person name="Yanf M."/>
            <person name="Daum C."/>
            <person name="Ng V."/>
            <person name="Clum A."/>
            <person name="Steindorff A."/>
            <person name="Ohm R."/>
            <person name="Martin F."/>
            <person name="Silar P."/>
            <person name="Natvig D."/>
            <person name="Lalanne C."/>
            <person name="Gautier V."/>
            <person name="Ament-Velasquez S.L."/>
            <person name="Kruys A."/>
            <person name="Hutchinson M.I."/>
            <person name="Powell A.J."/>
            <person name="Barry K."/>
            <person name="Miller A.N."/>
            <person name="Grigoriev I.V."/>
            <person name="Debuchy R."/>
            <person name="Gladieux P."/>
            <person name="Thoren M.H."/>
            <person name="Johannesson H."/>
        </authorList>
    </citation>
    <scope>NUCLEOTIDE SEQUENCE</scope>
    <source>
        <strain evidence="4">CBS 118394</strain>
    </source>
</reference>